<reference evidence="2 3" key="1">
    <citation type="submission" date="2018-10" db="EMBL/GenBank/DDBJ databases">
        <title>Genomic Encyclopedia of Archaeal and Bacterial Type Strains, Phase II (KMG-II): from individual species to whole genera.</title>
        <authorList>
            <person name="Goeker M."/>
        </authorList>
    </citation>
    <scope>NUCLEOTIDE SEQUENCE [LARGE SCALE GENOMIC DNA]</scope>
    <source>
        <strain evidence="2 3">DSM 15094</strain>
    </source>
</reference>
<accession>A0A495S2B1</accession>
<gene>
    <name evidence="2" type="ORF">BC952_1681</name>
</gene>
<dbReference type="EMBL" id="RBXA01000002">
    <property type="protein sequence ID" value="RKS93831.1"/>
    <property type="molecule type" value="Genomic_DNA"/>
</dbReference>
<protein>
    <submittedName>
        <fullName evidence="2">Relaxase/mobilization nuclease-like protein</fullName>
    </submittedName>
</protein>
<evidence type="ECO:0000313" key="3">
    <source>
        <dbReference type="Proteomes" id="UP000280091"/>
    </source>
</evidence>
<dbReference type="AlphaFoldDB" id="A0A495S2B1"/>
<proteinExistence type="predicted"/>
<evidence type="ECO:0000259" key="1">
    <source>
        <dbReference type="Pfam" id="PF03432"/>
    </source>
</evidence>
<dbReference type="InterPro" id="IPR005094">
    <property type="entry name" value="Endonuclease_MobA/VirD2"/>
</dbReference>
<name>A0A495S2B1_9FLAO</name>
<keyword evidence="3" id="KW-1185">Reference proteome</keyword>
<feature type="domain" description="MobA/VirD2-like nuclease" evidence="1">
    <location>
        <begin position="17"/>
        <end position="148"/>
    </location>
</feature>
<dbReference type="Proteomes" id="UP000280091">
    <property type="component" value="Unassembled WGS sequence"/>
</dbReference>
<dbReference type="RefSeq" id="WP_121365087.1">
    <property type="nucleotide sequence ID" value="NZ_RBXA01000002.1"/>
</dbReference>
<organism evidence="2 3">
    <name type="scientific">Flavobacterium limicola</name>
    <dbReference type="NCBI Taxonomy" id="180441"/>
    <lineage>
        <taxon>Bacteria</taxon>
        <taxon>Pseudomonadati</taxon>
        <taxon>Bacteroidota</taxon>
        <taxon>Flavobacteriia</taxon>
        <taxon>Flavobacteriales</taxon>
        <taxon>Flavobacteriaceae</taxon>
        <taxon>Flavobacterium</taxon>
    </lineage>
</organism>
<sequence>MIANITQGSFLKQLLEYNQKKIDKGEASVLAVGNIFMDNVKIAESMISIYGNNSNRKDKFFHVSLNFTQNDINVIDDDLLRNIAKEYLLGVGFDEDHPYIVYKHEDTLHPHVHVVTSKIDVNGKCVSKANDYRQSQEITRGLEIKYNLTQISSTKNIAKTVIDEKIQINTNLKDKLNFHLKFALKTYRVQTYKEFQDYLNLNSLDISHISGINEIEGKPVTYEGIIFNDLNKDFKQQQKGIKASSLYLKPTVQNLEVFFKSNKEYHKLKKRIIQDVINKVFTNYDKITVEDFAENLNEKGFQFNYQKDSNNNLVGVSFTNIETGYKYSGENIGENYNAKNLTALFGINTKKKQKNSTVTLYKKYRNNILNPAKKVDEISNLIELGFNVLLDNNNLYISDYKNSSPKDFVLFRKNVDYLEPETIQLIKKSLDLNFNDLSKSDTLKFEYCRAIAINNFPRIEKLKFEIVNLNTIKDSIPEKQIPNEIKDLFTDVIVTQETEITYNDDSISDVDKKNKKNNPFIRRKRRL</sequence>
<evidence type="ECO:0000313" key="2">
    <source>
        <dbReference type="EMBL" id="RKS93831.1"/>
    </source>
</evidence>
<dbReference type="Pfam" id="PF03432">
    <property type="entry name" value="Relaxase"/>
    <property type="match status" value="1"/>
</dbReference>
<dbReference type="OrthoDB" id="915634at2"/>
<comment type="caution">
    <text evidence="2">The sequence shown here is derived from an EMBL/GenBank/DDBJ whole genome shotgun (WGS) entry which is preliminary data.</text>
</comment>